<protein>
    <submittedName>
        <fullName evidence="1">Uncharacterized protein</fullName>
    </submittedName>
</protein>
<keyword evidence="2" id="KW-1185">Reference proteome</keyword>
<proteinExistence type="predicted"/>
<evidence type="ECO:0000313" key="1">
    <source>
        <dbReference type="EMBL" id="KAJ3667220.1"/>
    </source>
</evidence>
<dbReference type="EMBL" id="JALNTZ010000001">
    <property type="protein sequence ID" value="KAJ3667220.1"/>
    <property type="molecule type" value="Genomic_DNA"/>
</dbReference>
<dbReference type="Proteomes" id="UP001168821">
    <property type="component" value="Unassembled WGS sequence"/>
</dbReference>
<comment type="caution">
    <text evidence="1">The sequence shown here is derived from an EMBL/GenBank/DDBJ whole genome shotgun (WGS) entry which is preliminary data.</text>
</comment>
<dbReference type="AlphaFoldDB" id="A0AA38MQ95"/>
<sequence>MQKSSTEERSILKKFSGIRRSELEVSSKAQSSAPRYHAVSIPLLVSKFQTFSSLCIWCAFSRKFPFYSRQGMKRERSHCPDYSIERICTQQAPQTRVKVQRCNIPGPVPDTLRASVTFAL</sequence>
<gene>
    <name evidence="1" type="ORF">Zmor_002620</name>
</gene>
<accession>A0AA38MQ95</accession>
<evidence type="ECO:0000313" key="2">
    <source>
        <dbReference type="Proteomes" id="UP001168821"/>
    </source>
</evidence>
<name>A0AA38MQ95_9CUCU</name>
<reference evidence="1" key="1">
    <citation type="journal article" date="2023" name="G3 (Bethesda)">
        <title>Whole genome assemblies of Zophobas morio and Tenebrio molitor.</title>
        <authorList>
            <person name="Kaur S."/>
            <person name="Stinson S.A."/>
            <person name="diCenzo G.C."/>
        </authorList>
    </citation>
    <scope>NUCLEOTIDE SEQUENCE</scope>
    <source>
        <strain evidence="1">QUZm001</strain>
    </source>
</reference>
<organism evidence="1 2">
    <name type="scientific">Zophobas morio</name>
    <dbReference type="NCBI Taxonomy" id="2755281"/>
    <lineage>
        <taxon>Eukaryota</taxon>
        <taxon>Metazoa</taxon>
        <taxon>Ecdysozoa</taxon>
        <taxon>Arthropoda</taxon>
        <taxon>Hexapoda</taxon>
        <taxon>Insecta</taxon>
        <taxon>Pterygota</taxon>
        <taxon>Neoptera</taxon>
        <taxon>Endopterygota</taxon>
        <taxon>Coleoptera</taxon>
        <taxon>Polyphaga</taxon>
        <taxon>Cucujiformia</taxon>
        <taxon>Tenebrionidae</taxon>
        <taxon>Zophobas</taxon>
    </lineage>
</organism>